<dbReference type="SUPFAM" id="SSF53474">
    <property type="entry name" value="alpha/beta-Hydrolases"/>
    <property type="match status" value="1"/>
</dbReference>
<feature type="active site" evidence="10">
    <location>
        <position position="137"/>
    </location>
</feature>
<dbReference type="GO" id="GO:0005576">
    <property type="term" value="C:extracellular region"/>
    <property type="evidence" value="ECO:0007669"/>
    <property type="project" value="UniProtKB-SubCell"/>
</dbReference>
<dbReference type="OrthoDB" id="3225429at2759"/>
<keyword evidence="13" id="KW-1185">Reference proteome</keyword>
<dbReference type="InterPro" id="IPR029058">
    <property type="entry name" value="AB_hydrolase_fold"/>
</dbReference>
<feature type="disulfide bond" evidence="11">
    <location>
        <begin position="133"/>
        <end position="140"/>
    </location>
</feature>
<feature type="active site" description="Proton donor/acceptor" evidence="10">
    <location>
        <position position="150"/>
    </location>
</feature>
<dbReference type="InterPro" id="IPR043579">
    <property type="entry name" value="CUTINASE_2"/>
</dbReference>
<dbReference type="GO" id="GO:0016052">
    <property type="term" value="P:carbohydrate catabolic process"/>
    <property type="evidence" value="ECO:0007669"/>
    <property type="project" value="TreeGrafter"/>
</dbReference>
<comment type="similarity">
    <text evidence="2">Belongs to the cutinase family.</text>
</comment>
<evidence type="ECO:0000256" key="2">
    <source>
        <dbReference type="ARBA" id="ARBA00007534"/>
    </source>
</evidence>
<comment type="catalytic activity">
    <reaction evidence="9">
        <text>cutin + H2O = cutin monomers.</text>
        <dbReference type="EC" id="3.1.1.74"/>
    </reaction>
</comment>
<dbReference type="Gene3D" id="3.40.50.1820">
    <property type="entry name" value="alpha/beta hydrolase"/>
    <property type="match status" value="1"/>
</dbReference>
<dbReference type="PANTHER" id="PTHR48250:SF3">
    <property type="entry name" value="CUTINASE 1-RELATED"/>
    <property type="match status" value="1"/>
</dbReference>
<proteinExistence type="inferred from homology"/>
<evidence type="ECO:0000256" key="11">
    <source>
        <dbReference type="PIRSR" id="PIRSR611150-2"/>
    </source>
</evidence>
<sequence length="172" mass="18305">FVWARGSTELPPMGYFVGDSLKSYVDKAIPGIVTFPVYYAASITTNIAIARTDDASIKIGRETFEKAWAACKGRTIIAGGYSQGAAVMTNVIPKLPAEMKEKIAAVALFGSTMNYQTSGHVPNFPKEKSRTWCNATDGVCGGSLLVNLGHLSYSNSQISEAATWMAGLVKAA</sequence>
<feature type="active site" description="Nucleophile" evidence="10">
    <location>
        <position position="82"/>
    </location>
</feature>
<accession>A0A6A6UDS4</accession>
<keyword evidence="8 11" id="KW-1015">Disulfide bond</keyword>
<evidence type="ECO:0000256" key="9">
    <source>
        <dbReference type="ARBA" id="ARBA00034045"/>
    </source>
</evidence>
<evidence type="ECO:0000256" key="1">
    <source>
        <dbReference type="ARBA" id="ARBA00004613"/>
    </source>
</evidence>
<evidence type="ECO:0000256" key="4">
    <source>
        <dbReference type="ARBA" id="ARBA00022487"/>
    </source>
</evidence>
<evidence type="ECO:0000256" key="8">
    <source>
        <dbReference type="ARBA" id="ARBA00023157"/>
    </source>
</evidence>
<dbReference type="EMBL" id="MU004234">
    <property type="protein sequence ID" value="KAF2669776.1"/>
    <property type="molecule type" value="Genomic_DNA"/>
</dbReference>
<evidence type="ECO:0000256" key="6">
    <source>
        <dbReference type="ARBA" id="ARBA00022729"/>
    </source>
</evidence>
<dbReference type="Pfam" id="PF01083">
    <property type="entry name" value="Cutinase"/>
    <property type="match status" value="1"/>
</dbReference>
<protein>
    <recommendedName>
        <fullName evidence="3">cutinase</fullName>
        <ecNumber evidence="3">3.1.1.74</ecNumber>
    </recommendedName>
</protein>
<evidence type="ECO:0000256" key="3">
    <source>
        <dbReference type="ARBA" id="ARBA00013095"/>
    </source>
</evidence>
<keyword evidence="4" id="KW-0719">Serine esterase</keyword>
<name>A0A6A6UDS4_9PEZI</name>
<dbReference type="EC" id="3.1.1.74" evidence="3"/>
<evidence type="ECO:0000313" key="12">
    <source>
        <dbReference type="EMBL" id="KAF2669776.1"/>
    </source>
</evidence>
<dbReference type="PANTHER" id="PTHR48250">
    <property type="entry name" value="CUTINASE 2-RELATED"/>
    <property type="match status" value="1"/>
</dbReference>
<keyword evidence="5" id="KW-0964">Secreted</keyword>
<dbReference type="PRINTS" id="PR00129">
    <property type="entry name" value="CUTINASE"/>
</dbReference>
<dbReference type="PROSITE" id="PS00931">
    <property type="entry name" value="CUTINASE_2"/>
    <property type="match status" value="1"/>
</dbReference>
<feature type="non-terminal residue" evidence="12">
    <location>
        <position position="1"/>
    </location>
</feature>
<dbReference type="AlphaFoldDB" id="A0A6A6UDS4"/>
<gene>
    <name evidence="12" type="ORF">BT63DRAFT_358602</name>
</gene>
<comment type="subcellular location">
    <subcellularLocation>
        <location evidence="1">Secreted</location>
    </subcellularLocation>
</comment>
<dbReference type="Proteomes" id="UP000799302">
    <property type="component" value="Unassembled WGS sequence"/>
</dbReference>
<dbReference type="InterPro" id="IPR011150">
    <property type="entry name" value="Cutinase_monf"/>
</dbReference>
<evidence type="ECO:0000313" key="13">
    <source>
        <dbReference type="Proteomes" id="UP000799302"/>
    </source>
</evidence>
<evidence type="ECO:0000256" key="5">
    <source>
        <dbReference type="ARBA" id="ARBA00022525"/>
    </source>
</evidence>
<reference evidence="12" key="1">
    <citation type="journal article" date="2020" name="Stud. Mycol.">
        <title>101 Dothideomycetes genomes: a test case for predicting lifestyles and emergence of pathogens.</title>
        <authorList>
            <person name="Haridas S."/>
            <person name="Albert R."/>
            <person name="Binder M."/>
            <person name="Bloem J."/>
            <person name="Labutti K."/>
            <person name="Salamov A."/>
            <person name="Andreopoulos B."/>
            <person name="Baker S."/>
            <person name="Barry K."/>
            <person name="Bills G."/>
            <person name="Bluhm B."/>
            <person name="Cannon C."/>
            <person name="Castanera R."/>
            <person name="Culley D."/>
            <person name="Daum C."/>
            <person name="Ezra D."/>
            <person name="Gonzalez J."/>
            <person name="Henrissat B."/>
            <person name="Kuo A."/>
            <person name="Liang C."/>
            <person name="Lipzen A."/>
            <person name="Lutzoni F."/>
            <person name="Magnuson J."/>
            <person name="Mondo S."/>
            <person name="Nolan M."/>
            <person name="Ohm R."/>
            <person name="Pangilinan J."/>
            <person name="Park H.-J."/>
            <person name="Ramirez L."/>
            <person name="Alfaro M."/>
            <person name="Sun H."/>
            <person name="Tritt A."/>
            <person name="Yoshinaga Y."/>
            <person name="Zwiers L.-H."/>
            <person name="Turgeon B."/>
            <person name="Goodwin S."/>
            <person name="Spatafora J."/>
            <person name="Crous P."/>
            <person name="Grigoriev I."/>
        </authorList>
    </citation>
    <scope>NUCLEOTIDE SEQUENCE</scope>
    <source>
        <strain evidence="12">CBS 115976</strain>
    </source>
</reference>
<keyword evidence="7 12" id="KW-0378">Hydrolase</keyword>
<organism evidence="12 13">
    <name type="scientific">Microthyrium microscopicum</name>
    <dbReference type="NCBI Taxonomy" id="703497"/>
    <lineage>
        <taxon>Eukaryota</taxon>
        <taxon>Fungi</taxon>
        <taxon>Dikarya</taxon>
        <taxon>Ascomycota</taxon>
        <taxon>Pezizomycotina</taxon>
        <taxon>Dothideomycetes</taxon>
        <taxon>Dothideomycetes incertae sedis</taxon>
        <taxon>Microthyriales</taxon>
        <taxon>Microthyriaceae</taxon>
        <taxon>Microthyrium</taxon>
    </lineage>
</organism>
<dbReference type="GO" id="GO:0050525">
    <property type="term" value="F:cutinase activity"/>
    <property type="evidence" value="ECO:0007669"/>
    <property type="project" value="UniProtKB-EC"/>
</dbReference>
<dbReference type="InterPro" id="IPR000675">
    <property type="entry name" value="Cutinase/axe"/>
</dbReference>
<dbReference type="SMART" id="SM01110">
    <property type="entry name" value="Cutinase"/>
    <property type="match status" value="1"/>
</dbReference>
<evidence type="ECO:0000256" key="7">
    <source>
        <dbReference type="ARBA" id="ARBA00022801"/>
    </source>
</evidence>
<feature type="non-terminal residue" evidence="12">
    <location>
        <position position="172"/>
    </location>
</feature>
<keyword evidence="6" id="KW-0732">Signal</keyword>
<evidence type="ECO:0000256" key="10">
    <source>
        <dbReference type="PIRSR" id="PIRSR611150-1"/>
    </source>
</evidence>